<dbReference type="InterPro" id="IPR013355">
    <property type="entry name" value="Pilus_4_PilQ"/>
</dbReference>
<dbReference type="AlphaFoldDB" id="A0A3Q9JHF4"/>
<organism evidence="11 12">
    <name type="scientific">Entomomonas moraniae</name>
    <dbReference type="NCBI Taxonomy" id="2213226"/>
    <lineage>
        <taxon>Bacteria</taxon>
        <taxon>Pseudomonadati</taxon>
        <taxon>Pseudomonadota</taxon>
        <taxon>Gammaproteobacteria</taxon>
        <taxon>Pseudomonadales</taxon>
        <taxon>Pseudomonadaceae</taxon>
        <taxon>Entomomonas</taxon>
    </lineage>
</organism>
<dbReference type="RefSeq" id="WP_127161863.1">
    <property type="nucleotide sequence ID" value="NZ_CP029822.1"/>
</dbReference>
<dbReference type="Pfam" id="PF11741">
    <property type="entry name" value="AMIN"/>
    <property type="match status" value="2"/>
</dbReference>
<dbReference type="PRINTS" id="PR00811">
    <property type="entry name" value="BCTERIALGSPD"/>
</dbReference>
<evidence type="ECO:0000313" key="12">
    <source>
        <dbReference type="Proteomes" id="UP000273143"/>
    </source>
</evidence>
<dbReference type="InterPro" id="IPR038591">
    <property type="entry name" value="NolW-like_sf"/>
</dbReference>
<dbReference type="SMART" id="SM00965">
    <property type="entry name" value="STN"/>
    <property type="match status" value="1"/>
</dbReference>
<accession>A0A3Q9JHF4</accession>
<feature type="domain" description="Secretin/TonB short N-terminal" evidence="10">
    <location>
        <begin position="324"/>
        <end position="372"/>
    </location>
</feature>
<dbReference type="Proteomes" id="UP000273143">
    <property type="component" value="Chromosome"/>
</dbReference>
<evidence type="ECO:0000256" key="5">
    <source>
        <dbReference type="ARBA" id="ARBA00022927"/>
    </source>
</evidence>
<dbReference type="EMBL" id="CP029822">
    <property type="protein sequence ID" value="AZS49674.1"/>
    <property type="molecule type" value="Genomic_DNA"/>
</dbReference>
<evidence type="ECO:0000256" key="2">
    <source>
        <dbReference type="ARBA" id="ARBA00006304"/>
    </source>
</evidence>
<evidence type="ECO:0000256" key="6">
    <source>
        <dbReference type="ARBA" id="ARBA00023136"/>
    </source>
</evidence>
<dbReference type="Gene3D" id="2.60.40.3500">
    <property type="match status" value="1"/>
</dbReference>
<keyword evidence="12" id="KW-1185">Reference proteome</keyword>
<reference evidence="12" key="1">
    <citation type="submission" date="2018-06" db="EMBL/GenBank/DDBJ databases">
        <title>Complete genome of Pseudomonas insecticola strain QZS01.</title>
        <authorList>
            <person name="Wang J."/>
            <person name="Su Q."/>
        </authorList>
    </citation>
    <scope>NUCLEOTIDE SEQUENCE [LARGE SCALE GENOMIC DNA]</scope>
    <source>
        <strain evidence="12">QZS01</strain>
    </source>
</reference>
<dbReference type="InterPro" id="IPR011662">
    <property type="entry name" value="Secretin/TonB_short_N"/>
</dbReference>
<dbReference type="Gene3D" id="3.30.1370.120">
    <property type="match status" value="1"/>
</dbReference>
<dbReference type="PROSITE" id="PS00875">
    <property type="entry name" value="T2SP_D"/>
    <property type="match status" value="1"/>
</dbReference>
<dbReference type="GO" id="GO:0009306">
    <property type="term" value="P:protein secretion"/>
    <property type="evidence" value="ECO:0007669"/>
    <property type="project" value="InterPro"/>
</dbReference>
<comment type="similarity">
    <text evidence="2">Belongs to the bacterial secretin family. PilQ subfamily.</text>
</comment>
<keyword evidence="4 9" id="KW-0732">Signal</keyword>
<gene>
    <name evidence="11" type="ORF">DM558_02260</name>
</gene>
<keyword evidence="6" id="KW-0472">Membrane</keyword>
<evidence type="ECO:0000256" key="9">
    <source>
        <dbReference type="SAM" id="SignalP"/>
    </source>
</evidence>
<protein>
    <submittedName>
        <fullName evidence="11">Type IV pilus secretin PilQ</fullName>
    </submittedName>
</protein>
<dbReference type="Pfam" id="PF00263">
    <property type="entry name" value="Secretin"/>
    <property type="match status" value="1"/>
</dbReference>
<dbReference type="GO" id="GO:0009279">
    <property type="term" value="C:cell outer membrane"/>
    <property type="evidence" value="ECO:0007669"/>
    <property type="project" value="UniProtKB-SubCell"/>
</dbReference>
<dbReference type="Gene3D" id="3.30.1370.130">
    <property type="match status" value="1"/>
</dbReference>
<comment type="subcellular location">
    <subcellularLocation>
        <location evidence="1 8">Cell outer membrane</location>
    </subcellularLocation>
</comment>
<evidence type="ECO:0000256" key="7">
    <source>
        <dbReference type="ARBA" id="ARBA00023237"/>
    </source>
</evidence>
<evidence type="ECO:0000259" key="10">
    <source>
        <dbReference type="SMART" id="SM00965"/>
    </source>
</evidence>
<evidence type="ECO:0000256" key="3">
    <source>
        <dbReference type="ARBA" id="ARBA00022448"/>
    </source>
</evidence>
<keyword evidence="3 8" id="KW-0813">Transport</keyword>
<dbReference type="InterPro" id="IPR021731">
    <property type="entry name" value="AMIN_dom"/>
</dbReference>
<dbReference type="InterPro" id="IPR005644">
    <property type="entry name" value="NolW-like"/>
</dbReference>
<dbReference type="InterPro" id="IPR001775">
    <property type="entry name" value="GspD/PilQ"/>
</dbReference>
<dbReference type="InterPro" id="IPR051808">
    <property type="entry name" value="Type_IV_pilus_biogenesis"/>
</dbReference>
<evidence type="ECO:0000313" key="11">
    <source>
        <dbReference type="EMBL" id="AZS49674.1"/>
    </source>
</evidence>
<feature type="signal peptide" evidence="9">
    <location>
        <begin position="1"/>
        <end position="36"/>
    </location>
</feature>
<proteinExistence type="inferred from homology"/>
<evidence type="ECO:0000256" key="4">
    <source>
        <dbReference type="ARBA" id="ARBA00022729"/>
    </source>
</evidence>
<keyword evidence="5" id="KW-0653">Protein transport</keyword>
<evidence type="ECO:0000256" key="8">
    <source>
        <dbReference type="RuleBase" id="RU004004"/>
    </source>
</evidence>
<dbReference type="PANTHER" id="PTHR30604:SF1">
    <property type="entry name" value="DNA UTILIZATION PROTEIN HOFQ"/>
    <property type="match status" value="1"/>
</dbReference>
<dbReference type="Gene3D" id="2.60.40.3470">
    <property type="match status" value="1"/>
</dbReference>
<dbReference type="Pfam" id="PF07660">
    <property type="entry name" value="STN"/>
    <property type="match status" value="1"/>
</dbReference>
<dbReference type="PANTHER" id="PTHR30604">
    <property type="entry name" value="PROTEIN TRANSPORT PROTEIN HOFQ"/>
    <property type="match status" value="1"/>
</dbReference>
<feature type="chain" id="PRO_5018541127" evidence="9">
    <location>
        <begin position="37"/>
        <end position="752"/>
    </location>
</feature>
<dbReference type="InterPro" id="IPR004845">
    <property type="entry name" value="T2SS_GspD_CS"/>
</dbReference>
<name>A0A3Q9JHF4_9GAMM</name>
<dbReference type="Pfam" id="PF03958">
    <property type="entry name" value="Secretin_N"/>
    <property type="match status" value="1"/>
</dbReference>
<sequence>MKNNTLIKHIEKSQSARFSRLAMALLSMAVTPMLFAANLKDMEVASLPGEQVQLKLIFDEPVKLPSGYTIDQPARIALDLPGVTNQVKEKRRTVDIGNVKNLTVVEAGNRTRLVVGLNSLVPYTSRVEGNNVYILLGDSNTNTATKPATLTVATSSVKPTTSTVKTNTTSIVPSISGVDKIDSVDFRRGDGGEGDIIIQLSNSNISPEIQERNGRIVLSFPKTQLPEALRVRLDVTDFATPVKFVNSTSDANGSTITIEPRGNYDYLVYQANDKLTVSVKSISAEDKQRHLEDQGIFKGERLSLNFQNIEVRSVLQILADFTKLNLVASDTVTGNITLRLQNVPWDQALDIIMRTRGLAKRQEGNILIIAPADELAESARRIYDAQETLKATQPLRRELIQVNYADATAIIGLFQATMSQTNSIQTGQTTSGAGTYSANMTMNDRGSLTVDKRTNTILAYQTEERLQELRRIVAQLDKPVRQVMIETRIVEANVSFAKSLGVRWAADIGKTGNLHSYGGADGRYNSKSGSDGNFANTGTNIGFDEDKNAYTIPAAAPVVDLGAANATSGFGIGYITKNLMLDLKLNAMQKSSQGEIISQPKVTTSDKEKATIMKGQEVPYQEATSSGATSTSFKKAVLSLEVTPQITPDNQVMMEVKVNKDSVDYSRSVAGVPPIDTNEVTAKVLVGDGETIVLGGVFQNTQSKTVEKVPYLGDLPVMGRLFRRDTVDNNKQELLIFITPRIIDNKAFAVSR</sequence>
<dbReference type="KEGG" id="emo:DM558_02260"/>
<dbReference type="NCBIfam" id="TIGR02515">
    <property type="entry name" value="IV_pilus_PilQ"/>
    <property type="match status" value="1"/>
</dbReference>
<keyword evidence="7" id="KW-0998">Cell outer membrane</keyword>
<dbReference type="InterPro" id="IPR004846">
    <property type="entry name" value="T2SS/T3SS_dom"/>
</dbReference>
<evidence type="ECO:0000256" key="1">
    <source>
        <dbReference type="ARBA" id="ARBA00004442"/>
    </source>
</evidence>